<feature type="domain" description="CHK kinase-like" evidence="1">
    <location>
        <begin position="144"/>
        <end position="340"/>
    </location>
</feature>
<keyword evidence="2" id="KW-1185">Reference proteome</keyword>
<dbReference type="RefSeq" id="XP_015524637.1">
    <property type="nucleotide sequence ID" value="XM_015669151.2"/>
</dbReference>
<proteinExistence type="predicted"/>
<dbReference type="SUPFAM" id="SSF56112">
    <property type="entry name" value="Protein kinase-like (PK-like)"/>
    <property type="match status" value="1"/>
</dbReference>
<dbReference type="InParanoid" id="A0A6J0CDE4"/>
<dbReference type="PANTHER" id="PTHR11012:SF56">
    <property type="entry name" value="CHK KINASE-LIKE DOMAIN-CONTAINING PROTEIN-RELATED"/>
    <property type="match status" value="1"/>
</dbReference>
<dbReference type="Pfam" id="PF02958">
    <property type="entry name" value="EcKL"/>
    <property type="match status" value="1"/>
</dbReference>
<accession>A0A6J0CDE4</accession>
<dbReference type="InterPro" id="IPR015897">
    <property type="entry name" value="CHK_kinase-like"/>
</dbReference>
<dbReference type="SMART" id="SM00587">
    <property type="entry name" value="CHK"/>
    <property type="match status" value="1"/>
</dbReference>
<dbReference type="OrthoDB" id="8250698at2759"/>
<dbReference type="PANTHER" id="PTHR11012">
    <property type="entry name" value="PROTEIN KINASE-LIKE DOMAIN-CONTAINING"/>
    <property type="match status" value="1"/>
</dbReference>
<sequence length="422" mass="48292">MQVELRIHANGGSKHSDIPEWLDEDFLQLCMQSGEGDPTIRVMKHDVTLMRLPSSAHSTVMYRVSVEFKRRPRSRNILDFKPQETRSLIIKLLPKPTEFTELHQEVDKEVTALSVTLPAITKILGLFALTAQCFYSEKSPRALIVMDDLTKSDFVRGKMDRQRGLDFNHCMLVMQSMAALHAGSVALYEKDKSSMNPFDHNRWCKEGNSMTKDLVSSTVSDLADEVATWSNFGDKYADRIRALRDTLLPRVNAAISREGSKFNVLNHGGCWYNNLMFRYNSKTSRVEEALLVDFANSVFASPVIDLQHFLFSTPTDEVRLHNVNRLIQHYHRELVLNLEKLKVKTKPPTKEELMEEMEERGAYSVLVAFTLLPIITAEGSTSTDILTDPHIVSEKRKMYANEQFKISLKRLLQIFDSRGHLE</sequence>
<dbReference type="AlphaFoldDB" id="A0A6J0CDE4"/>
<evidence type="ECO:0000313" key="3">
    <source>
        <dbReference type="RefSeq" id="XP_015524637.1"/>
    </source>
</evidence>
<dbReference type="GeneID" id="107227874"/>
<evidence type="ECO:0000313" key="2">
    <source>
        <dbReference type="Proteomes" id="UP000829291"/>
    </source>
</evidence>
<gene>
    <name evidence="3" type="primary">LOC107227874</name>
</gene>
<dbReference type="KEGG" id="nlo:107227874"/>
<dbReference type="InterPro" id="IPR004119">
    <property type="entry name" value="EcKL"/>
</dbReference>
<organism evidence="3">
    <name type="scientific">Neodiprion lecontei</name>
    <name type="common">Redheaded pine sawfly</name>
    <dbReference type="NCBI Taxonomy" id="441921"/>
    <lineage>
        <taxon>Eukaryota</taxon>
        <taxon>Metazoa</taxon>
        <taxon>Ecdysozoa</taxon>
        <taxon>Arthropoda</taxon>
        <taxon>Hexapoda</taxon>
        <taxon>Insecta</taxon>
        <taxon>Pterygota</taxon>
        <taxon>Neoptera</taxon>
        <taxon>Endopterygota</taxon>
        <taxon>Hymenoptera</taxon>
        <taxon>Tenthredinoidea</taxon>
        <taxon>Diprionidae</taxon>
        <taxon>Diprioninae</taxon>
        <taxon>Neodiprion</taxon>
    </lineage>
</organism>
<dbReference type="InterPro" id="IPR011009">
    <property type="entry name" value="Kinase-like_dom_sf"/>
</dbReference>
<protein>
    <submittedName>
        <fullName evidence="3">Uncharacterized protein LOC107227874</fullName>
    </submittedName>
</protein>
<dbReference type="Gene3D" id="3.90.1200.10">
    <property type="match status" value="1"/>
</dbReference>
<reference evidence="3" key="1">
    <citation type="submission" date="2025-08" db="UniProtKB">
        <authorList>
            <consortium name="RefSeq"/>
        </authorList>
    </citation>
    <scope>IDENTIFICATION</scope>
    <source>
        <tissue evidence="3">Thorax and Abdomen</tissue>
    </source>
</reference>
<dbReference type="Proteomes" id="UP000829291">
    <property type="component" value="Chromosome 3"/>
</dbReference>
<evidence type="ECO:0000259" key="1">
    <source>
        <dbReference type="SMART" id="SM00587"/>
    </source>
</evidence>
<name>A0A6J0CDE4_NEOLC</name>